<evidence type="ECO:0008006" key="3">
    <source>
        <dbReference type="Google" id="ProtNLM"/>
    </source>
</evidence>
<dbReference type="Gene3D" id="3.20.20.140">
    <property type="entry name" value="Metal-dependent hydrolases"/>
    <property type="match status" value="1"/>
</dbReference>
<dbReference type="EMBL" id="SMKZ01000023">
    <property type="protein sequence ID" value="TDE08565.1"/>
    <property type="molecule type" value="Genomic_DNA"/>
</dbReference>
<evidence type="ECO:0000313" key="1">
    <source>
        <dbReference type="EMBL" id="TDE08565.1"/>
    </source>
</evidence>
<evidence type="ECO:0000313" key="2">
    <source>
        <dbReference type="Proteomes" id="UP000294739"/>
    </source>
</evidence>
<organism evidence="1 2">
    <name type="scientific">Jiangella asiatica</name>
    <dbReference type="NCBI Taxonomy" id="2530372"/>
    <lineage>
        <taxon>Bacteria</taxon>
        <taxon>Bacillati</taxon>
        <taxon>Actinomycetota</taxon>
        <taxon>Actinomycetes</taxon>
        <taxon>Jiangellales</taxon>
        <taxon>Jiangellaceae</taxon>
        <taxon>Jiangella</taxon>
    </lineage>
</organism>
<dbReference type="SUPFAM" id="SSF51556">
    <property type="entry name" value="Metallo-dependent hydrolases"/>
    <property type="match status" value="1"/>
</dbReference>
<reference evidence="1 2" key="1">
    <citation type="submission" date="2019-03" db="EMBL/GenBank/DDBJ databases">
        <title>Draft genome sequences of novel Actinobacteria.</title>
        <authorList>
            <person name="Sahin N."/>
            <person name="Ay H."/>
            <person name="Saygin H."/>
        </authorList>
    </citation>
    <scope>NUCLEOTIDE SEQUENCE [LARGE SCALE GENOMIC DNA]</scope>
    <source>
        <strain evidence="1 2">5K138</strain>
    </source>
</reference>
<keyword evidence="2" id="KW-1185">Reference proteome</keyword>
<dbReference type="RefSeq" id="WP_131896518.1">
    <property type="nucleotide sequence ID" value="NZ_SMKZ01000023.1"/>
</dbReference>
<gene>
    <name evidence="1" type="ORF">E1269_16685</name>
</gene>
<name>A0A4R5DDE2_9ACTN</name>
<dbReference type="Proteomes" id="UP000294739">
    <property type="component" value="Unassembled WGS sequence"/>
</dbReference>
<dbReference type="InterPro" id="IPR032466">
    <property type="entry name" value="Metal_Hydrolase"/>
</dbReference>
<sequence>MTEAPARPILDCDLLVGRDIATARRVRPDELAATLAGVGIGGGLVGSLRALLFDAPSGNDEAAAAAADHGWWAAAGVDLRDPLTAVAEVERAAAAGVRAIRLAPGRQEVPATVPGLRAVVAAAVGHGLLVLTEGDARLVGSALRGLGARVVFLDAHFYHLGDFVLLAREEPGYHASTRLLGNPDGWERLTGEVGAERLVFGSRPGWFEASAVLARMDTARLTASELDLVAGENLRQLLEVAS</sequence>
<comment type="caution">
    <text evidence="1">The sequence shown here is derived from an EMBL/GenBank/DDBJ whole genome shotgun (WGS) entry which is preliminary data.</text>
</comment>
<dbReference type="AlphaFoldDB" id="A0A4R5DDE2"/>
<dbReference type="OrthoDB" id="3677342at2"/>
<protein>
    <recommendedName>
        <fullName evidence="3">Amidohydrolase-related domain-containing protein</fullName>
    </recommendedName>
</protein>
<accession>A0A4R5DDE2</accession>
<proteinExistence type="predicted"/>
<dbReference type="InParanoid" id="A0A4R5DDE2"/>